<organism evidence="1 2">
    <name type="scientific">Stieleria bergensis</name>
    <dbReference type="NCBI Taxonomy" id="2528025"/>
    <lineage>
        <taxon>Bacteria</taxon>
        <taxon>Pseudomonadati</taxon>
        <taxon>Planctomycetota</taxon>
        <taxon>Planctomycetia</taxon>
        <taxon>Pirellulales</taxon>
        <taxon>Pirellulaceae</taxon>
        <taxon>Stieleria</taxon>
    </lineage>
</organism>
<dbReference type="EMBL" id="CP036272">
    <property type="protein sequence ID" value="QDT59756.1"/>
    <property type="molecule type" value="Genomic_DNA"/>
</dbReference>
<accession>A0A517SUF6</accession>
<reference evidence="1 2" key="1">
    <citation type="submission" date="2019-02" db="EMBL/GenBank/DDBJ databases">
        <title>Deep-cultivation of Planctomycetes and their phenomic and genomic characterization uncovers novel biology.</title>
        <authorList>
            <person name="Wiegand S."/>
            <person name="Jogler M."/>
            <person name="Boedeker C."/>
            <person name="Pinto D."/>
            <person name="Vollmers J."/>
            <person name="Rivas-Marin E."/>
            <person name="Kohn T."/>
            <person name="Peeters S.H."/>
            <person name="Heuer A."/>
            <person name="Rast P."/>
            <person name="Oberbeckmann S."/>
            <person name="Bunk B."/>
            <person name="Jeske O."/>
            <person name="Meyerdierks A."/>
            <person name="Storesund J.E."/>
            <person name="Kallscheuer N."/>
            <person name="Luecker S."/>
            <person name="Lage O.M."/>
            <person name="Pohl T."/>
            <person name="Merkel B.J."/>
            <person name="Hornburger P."/>
            <person name="Mueller R.-W."/>
            <person name="Bruemmer F."/>
            <person name="Labrenz M."/>
            <person name="Spormann A.M."/>
            <person name="Op den Camp H."/>
            <person name="Overmann J."/>
            <person name="Amann R."/>
            <person name="Jetten M.S.M."/>
            <person name="Mascher T."/>
            <person name="Medema M.H."/>
            <person name="Devos D.P."/>
            <person name="Kaster A.-K."/>
            <person name="Ovreas L."/>
            <person name="Rohde M."/>
            <person name="Galperin M.Y."/>
            <person name="Jogler C."/>
        </authorList>
    </citation>
    <scope>NUCLEOTIDE SEQUENCE [LARGE SCALE GENOMIC DNA]</scope>
    <source>
        <strain evidence="1 2">SV_7m_r</strain>
    </source>
</reference>
<name>A0A517SUF6_9BACT</name>
<dbReference type="Proteomes" id="UP000315003">
    <property type="component" value="Chromosome"/>
</dbReference>
<dbReference type="AlphaFoldDB" id="A0A517SUF6"/>
<gene>
    <name evidence="1" type="ORF">SV7mr_22660</name>
</gene>
<sequence length="56" mass="6502">MKAEQTNDDQEHPLPAMIYPRRNVFLMHEVDTRMRRKILSTAGEGREVTASAFEAR</sequence>
<proteinExistence type="predicted"/>
<evidence type="ECO:0000313" key="1">
    <source>
        <dbReference type="EMBL" id="QDT59756.1"/>
    </source>
</evidence>
<keyword evidence="2" id="KW-1185">Reference proteome</keyword>
<protein>
    <submittedName>
        <fullName evidence="1">Uncharacterized protein</fullName>
    </submittedName>
</protein>
<evidence type="ECO:0000313" key="2">
    <source>
        <dbReference type="Proteomes" id="UP000315003"/>
    </source>
</evidence>